<organism evidence="2 3">
    <name type="scientific">Pyricularia grisea</name>
    <name type="common">Crabgrass-specific blast fungus</name>
    <name type="synonym">Magnaporthe grisea</name>
    <dbReference type="NCBI Taxonomy" id="148305"/>
    <lineage>
        <taxon>Eukaryota</taxon>
        <taxon>Fungi</taxon>
        <taxon>Dikarya</taxon>
        <taxon>Ascomycota</taxon>
        <taxon>Pezizomycotina</taxon>
        <taxon>Sordariomycetes</taxon>
        <taxon>Sordariomycetidae</taxon>
        <taxon>Magnaporthales</taxon>
        <taxon>Pyriculariaceae</taxon>
        <taxon>Pyricularia</taxon>
    </lineage>
</organism>
<evidence type="ECO:0000313" key="2">
    <source>
        <dbReference type="Proteomes" id="UP000515153"/>
    </source>
</evidence>
<accession>A0A6P8BH10</accession>
<gene>
    <name evidence="3" type="ORF">PgNI_02410</name>
</gene>
<evidence type="ECO:0000256" key="1">
    <source>
        <dbReference type="SAM" id="MobiDB-lite"/>
    </source>
</evidence>
<dbReference type="RefSeq" id="XP_030986578.1">
    <property type="nucleotide sequence ID" value="XM_031122477.1"/>
</dbReference>
<dbReference type="GeneID" id="41957389"/>
<reference evidence="3" key="1">
    <citation type="journal article" date="2019" name="Mol. Biol. Evol.">
        <title>Blast fungal genomes show frequent chromosomal changes, gene gains and losses, and effector gene turnover.</title>
        <authorList>
            <person name="Gomez Luciano L.B."/>
            <person name="Jason Tsai I."/>
            <person name="Chuma I."/>
            <person name="Tosa Y."/>
            <person name="Chen Y.H."/>
            <person name="Li J.Y."/>
            <person name="Li M.Y."/>
            <person name="Jade Lu M.Y."/>
            <person name="Nakayashiki H."/>
            <person name="Li W.H."/>
        </authorList>
    </citation>
    <scope>NUCLEOTIDE SEQUENCE</scope>
    <source>
        <strain evidence="3">NI907</strain>
    </source>
</reference>
<sequence length="60" mass="6331">MSATSALCRTAKGAGPNMPVPSPLLLAEERALGSAMPLEIGRLLSPPRFTTPDCDKQYDS</sequence>
<dbReference type="Proteomes" id="UP000515153">
    <property type="component" value="Unplaced"/>
</dbReference>
<reference evidence="3" key="2">
    <citation type="submission" date="2019-10" db="EMBL/GenBank/DDBJ databases">
        <authorList>
            <consortium name="NCBI Genome Project"/>
        </authorList>
    </citation>
    <scope>NUCLEOTIDE SEQUENCE</scope>
    <source>
        <strain evidence="3">NI907</strain>
    </source>
</reference>
<feature type="region of interest" description="Disordered" evidence="1">
    <location>
        <begin position="1"/>
        <end position="22"/>
    </location>
</feature>
<keyword evidence="2" id="KW-1185">Reference proteome</keyword>
<dbReference type="AlphaFoldDB" id="A0A6P8BH10"/>
<name>A0A6P8BH10_PYRGI</name>
<proteinExistence type="predicted"/>
<reference evidence="3" key="3">
    <citation type="submission" date="2025-08" db="UniProtKB">
        <authorList>
            <consortium name="RefSeq"/>
        </authorList>
    </citation>
    <scope>IDENTIFICATION</scope>
    <source>
        <strain evidence="3">NI907</strain>
    </source>
</reference>
<dbReference type="KEGG" id="pgri:PgNI_02410"/>
<protein>
    <submittedName>
        <fullName evidence="3">Uncharacterized protein</fullName>
    </submittedName>
</protein>
<evidence type="ECO:0000313" key="3">
    <source>
        <dbReference type="RefSeq" id="XP_030986578.1"/>
    </source>
</evidence>